<accession>A0A0K1QE81</accession>
<reference evidence="2 3" key="1">
    <citation type="submission" date="2015-08" db="EMBL/GenBank/DDBJ databases">
        <authorList>
            <person name="Babu N.S."/>
            <person name="Beckwith C.J."/>
            <person name="Beseler K.G."/>
            <person name="Brison A."/>
            <person name="Carone J.V."/>
            <person name="Caskin T.P."/>
            <person name="Diamond M."/>
            <person name="Durham M.E."/>
            <person name="Foxe J.M."/>
            <person name="Go M."/>
            <person name="Henderson B.A."/>
            <person name="Jones I.B."/>
            <person name="McGettigan J.A."/>
            <person name="Micheletti S.J."/>
            <person name="Nasrallah M.E."/>
            <person name="Ortiz D."/>
            <person name="Piller C.R."/>
            <person name="Privatt S.R."/>
            <person name="Schneider S.L."/>
            <person name="Sharp S."/>
            <person name="Smith T.C."/>
            <person name="Stanton J.D."/>
            <person name="Ullery H.E."/>
            <person name="Wilson R.J."/>
            <person name="Serrano M.G."/>
            <person name="Buck G."/>
            <person name="Lee V."/>
            <person name="Wang Y."/>
            <person name="Carvalho R."/>
            <person name="Voegtly L."/>
            <person name="Shi R."/>
            <person name="Duckworth R."/>
            <person name="Johnson A."/>
            <person name="Loviza R."/>
            <person name="Walstead R."/>
            <person name="Shah Z."/>
            <person name="Kiflezghi M."/>
            <person name="Wade K."/>
            <person name="Ball S.L."/>
            <person name="Bradley K.W."/>
            <person name="Asai D.J."/>
            <person name="Bowman C.A."/>
            <person name="Russell D.A."/>
            <person name="Pope W.H."/>
            <person name="Jacobs-Sera D."/>
            <person name="Hendrix R.W."/>
            <person name="Hatfull G.F."/>
        </authorList>
    </citation>
    <scope>NUCLEOTIDE SEQUENCE [LARGE SCALE GENOMIC DNA]</scope>
    <source>
        <strain evidence="2 3">DSM 27648</strain>
    </source>
</reference>
<dbReference type="AlphaFoldDB" id="A0A0K1QE81"/>
<gene>
    <name evidence="2" type="ORF">AKJ09_10383</name>
</gene>
<organism evidence="2 3">
    <name type="scientific">Labilithrix luteola</name>
    <dbReference type="NCBI Taxonomy" id="1391654"/>
    <lineage>
        <taxon>Bacteria</taxon>
        <taxon>Pseudomonadati</taxon>
        <taxon>Myxococcota</taxon>
        <taxon>Polyangia</taxon>
        <taxon>Polyangiales</taxon>
        <taxon>Labilitrichaceae</taxon>
        <taxon>Labilithrix</taxon>
    </lineage>
</organism>
<protein>
    <submittedName>
        <fullName evidence="2">Uncharacterized protein</fullName>
    </submittedName>
</protein>
<dbReference type="RefSeq" id="WP_146654443.1">
    <property type="nucleotide sequence ID" value="NZ_CP012333.1"/>
</dbReference>
<keyword evidence="3" id="KW-1185">Reference proteome</keyword>
<name>A0A0K1QE81_9BACT</name>
<feature type="region of interest" description="Disordered" evidence="1">
    <location>
        <begin position="1"/>
        <end position="24"/>
    </location>
</feature>
<evidence type="ECO:0000313" key="3">
    <source>
        <dbReference type="Proteomes" id="UP000064967"/>
    </source>
</evidence>
<evidence type="ECO:0000256" key="1">
    <source>
        <dbReference type="SAM" id="MobiDB-lite"/>
    </source>
</evidence>
<evidence type="ECO:0000313" key="2">
    <source>
        <dbReference type="EMBL" id="AKV03720.1"/>
    </source>
</evidence>
<dbReference type="Proteomes" id="UP000064967">
    <property type="component" value="Chromosome"/>
</dbReference>
<dbReference type="EMBL" id="CP012333">
    <property type="protein sequence ID" value="AKV03720.1"/>
    <property type="molecule type" value="Genomic_DNA"/>
</dbReference>
<proteinExistence type="predicted"/>
<sequence>MRELITDVDGLDSLELGSGGGANQKTEHLVDRLRVDGIGPSKLAAFAILELHESAVRAGEL</sequence>
<dbReference type="KEGG" id="llu:AKJ09_10383"/>